<dbReference type="RefSeq" id="WP_175547919.1">
    <property type="nucleotide sequence ID" value="NZ_FOZX01000001.1"/>
</dbReference>
<evidence type="ECO:0000313" key="7">
    <source>
        <dbReference type="EMBL" id="SFS39575.1"/>
    </source>
</evidence>
<evidence type="ECO:0000256" key="1">
    <source>
        <dbReference type="ARBA" id="ARBA00004127"/>
    </source>
</evidence>
<dbReference type="Proteomes" id="UP000198852">
    <property type="component" value="Unassembled WGS sequence"/>
</dbReference>
<feature type="domain" description="DUF202" evidence="6">
    <location>
        <begin position="8"/>
        <end position="74"/>
    </location>
</feature>
<reference evidence="8" key="1">
    <citation type="submission" date="2016-10" db="EMBL/GenBank/DDBJ databases">
        <authorList>
            <person name="Varghese N."/>
            <person name="Submissions S."/>
        </authorList>
    </citation>
    <scope>NUCLEOTIDE SEQUENCE [LARGE SCALE GENOMIC DNA]</scope>
    <source>
        <strain evidence="8">DSM 44771</strain>
    </source>
</reference>
<feature type="transmembrane region" description="Helical" evidence="5">
    <location>
        <begin position="20"/>
        <end position="38"/>
    </location>
</feature>
<keyword evidence="2 5" id="KW-0812">Transmembrane</keyword>
<feature type="transmembrane region" description="Helical" evidence="5">
    <location>
        <begin position="44"/>
        <end position="65"/>
    </location>
</feature>
<protein>
    <recommendedName>
        <fullName evidence="6">DUF202 domain-containing protein</fullName>
    </recommendedName>
</protein>
<dbReference type="Pfam" id="PF02656">
    <property type="entry name" value="DUF202"/>
    <property type="match status" value="1"/>
</dbReference>
<name>A0A1I6PHP4_9PSEU</name>
<evidence type="ECO:0000259" key="6">
    <source>
        <dbReference type="Pfam" id="PF02656"/>
    </source>
</evidence>
<dbReference type="AlphaFoldDB" id="A0A1I6PHP4"/>
<evidence type="ECO:0000256" key="3">
    <source>
        <dbReference type="ARBA" id="ARBA00022989"/>
    </source>
</evidence>
<dbReference type="STRING" id="95161.SAMN05660874_00782"/>
<feature type="transmembrane region" description="Helical" evidence="5">
    <location>
        <begin position="85"/>
        <end position="107"/>
    </location>
</feature>
<proteinExistence type="predicted"/>
<evidence type="ECO:0000313" key="8">
    <source>
        <dbReference type="Proteomes" id="UP000198852"/>
    </source>
</evidence>
<evidence type="ECO:0000256" key="5">
    <source>
        <dbReference type="SAM" id="Phobius"/>
    </source>
</evidence>
<sequence>MSGNQPWDPGLQIERTTLAWLRTVLAFTASLLVLLKLISHHSTVAAVVCALVTLPVSGLVAWLVWRRHHRSERRLRARTPLPGGVLPAATAALAMLAGATGAVYVLFA</sequence>
<dbReference type="EMBL" id="FOZX01000001">
    <property type="protein sequence ID" value="SFS39575.1"/>
    <property type="molecule type" value="Genomic_DNA"/>
</dbReference>
<comment type="subcellular location">
    <subcellularLocation>
        <location evidence="1">Endomembrane system</location>
        <topology evidence="1">Multi-pass membrane protein</topology>
    </subcellularLocation>
</comment>
<keyword evidence="4 5" id="KW-0472">Membrane</keyword>
<organism evidence="7 8">
    <name type="scientific">Saccharopolyspora flava</name>
    <dbReference type="NCBI Taxonomy" id="95161"/>
    <lineage>
        <taxon>Bacteria</taxon>
        <taxon>Bacillati</taxon>
        <taxon>Actinomycetota</taxon>
        <taxon>Actinomycetes</taxon>
        <taxon>Pseudonocardiales</taxon>
        <taxon>Pseudonocardiaceae</taxon>
        <taxon>Saccharopolyspora</taxon>
    </lineage>
</organism>
<gene>
    <name evidence="7" type="ORF">SAMN05660874_00782</name>
</gene>
<keyword evidence="3 5" id="KW-1133">Transmembrane helix</keyword>
<accession>A0A1I6PHP4</accession>
<evidence type="ECO:0000256" key="2">
    <source>
        <dbReference type="ARBA" id="ARBA00022692"/>
    </source>
</evidence>
<dbReference type="InterPro" id="IPR003807">
    <property type="entry name" value="DUF202"/>
</dbReference>
<keyword evidence="8" id="KW-1185">Reference proteome</keyword>
<evidence type="ECO:0000256" key="4">
    <source>
        <dbReference type="ARBA" id="ARBA00023136"/>
    </source>
</evidence>
<dbReference type="GO" id="GO:0012505">
    <property type="term" value="C:endomembrane system"/>
    <property type="evidence" value="ECO:0007669"/>
    <property type="project" value="UniProtKB-SubCell"/>
</dbReference>